<gene>
    <name evidence="2" type="ORF">GYA55_06515</name>
</gene>
<evidence type="ECO:0000256" key="1">
    <source>
        <dbReference type="SAM" id="Phobius"/>
    </source>
</evidence>
<dbReference type="Proteomes" id="UP000524246">
    <property type="component" value="Unassembled WGS sequence"/>
</dbReference>
<keyword evidence="1" id="KW-1133">Transmembrane helix</keyword>
<name>A0A7X9FRH2_9DELT</name>
<protein>
    <submittedName>
        <fullName evidence="2">Uncharacterized protein</fullName>
    </submittedName>
</protein>
<evidence type="ECO:0000313" key="2">
    <source>
        <dbReference type="EMBL" id="NMC62806.1"/>
    </source>
</evidence>
<reference evidence="2 3" key="1">
    <citation type="journal article" date="2020" name="Biotechnol. Biofuels">
        <title>New insights from the biogas microbiome by comprehensive genome-resolved metagenomics of nearly 1600 species originating from multiple anaerobic digesters.</title>
        <authorList>
            <person name="Campanaro S."/>
            <person name="Treu L."/>
            <person name="Rodriguez-R L.M."/>
            <person name="Kovalovszki A."/>
            <person name="Ziels R.M."/>
            <person name="Maus I."/>
            <person name="Zhu X."/>
            <person name="Kougias P.G."/>
            <person name="Basile A."/>
            <person name="Luo G."/>
            <person name="Schluter A."/>
            <person name="Konstantinidis K.T."/>
            <person name="Angelidaki I."/>
        </authorList>
    </citation>
    <scope>NUCLEOTIDE SEQUENCE [LARGE SCALE GENOMIC DNA]</scope>
    <source>
        <strain evidence="2">AS27yjCOA_65</strain>
    </source>
</reference>
<keyword evidence="1" id="KW-0812">Transmembrane</keyword>
<sequence length="239" mass="26578">MDENPFQSIISGASMTNGRFFKLLSATILTLFFYVSATGCAYLQRHYGEHCNSRAYTQIILSDYITSRYVSGSQVRMAVIPFSVPANISYRNMELPGLGNEMAWMVKAEMLRTGIVPIVEVLNRQDWPGKKEEFFTGNFGAIEMARDAGYDLVLVGFIDPINSLESASASVKIIDVDSGITVWYGQVRAFTLRNDGNYTAGQLMLDKYDPSRVASWAIFSKLAACIAEQATQEEEVVPE</sequence>
<accession>A0A7X9FRH2</accession>
<keyword evidence="1" id="KW-0472">Membrane</keyword>
<dbReference type="EMBL" id="JAAZON010000283">
    <property type="protein sequence ID" value="NMC62806.1"/>
    <property type="molecule type" value="Genomic_DNA"/>
</dbReference>
<proteinExistence type="predicted"/>
<organism evidence="2 3">
    <name type="scientific">SAR324 cluster bacterium</name>
    <dbReference type="NCBI Taxonomy" id="2024889"/>
    <lineage>
        <taxon>Bacteria</taxon>
        <taxon>Deltaproteobacteria</taxon>
        <taxon>SAR324 cluster</taxon>
    </lineage>
</organism>
<evidence type="ECO:0000313" key="3">
    <source>
        <dbReference type="Proteomes" id="UP000524246"/>
    </source>
</evidence>
<comment type="caution">
    <text evidence="2">The sequence shown here is derived from an EMBL/GenBank/DDBJ whole genome shotgun (WGS) entry which is preliminary data.</text>
</comment>
<dbReference type="AlphaFoldDB" id="A0A7X9FRH2"/>
<feature type="transmembrane region" description="Helical" evidence="1">
    <location>
        <begin position="20"/>
        <end position="43"/>
    </location>
</feature>